<dbReference type="EMBL" id="BPLR01007667">
    <property type="protein sequence ID" value="GIY18721.1"/>
    <property type="molecule type" value="Genomic_DNA"/>
</dbReference>
<dbReference type="AlphaFoldDB" id="A0AAV4RCP9"/>
<dbReference type="Proteomes" id="UP001054945">
    <property type="component" value="Unassembled WGS sequence"/>
</dbReference>
<evidence type="ECO:0000313" key="2">
    <source>
        <dbReference type="Proteomes" id="UP001054945"/>
    </source>
</evidence>
<gene>
    <name evidence="1" type="ORF">CEXT_396291</name>
</gene>
<name>A0AAV4RCP9_CAEEX</name>
<accession>A0AAV4RCP9</accession>
<protein>
    <submittedName>
        <fullName evidence="1">Uncharacterized protein</fullName>
    </submittedName>
</protein>
<comment type="caution">
    <text evidence="1">The sequence shown here is derived from an EMBL/GenBank/DDBJ whole genome shotgun (WGS) entry which is preliminary data.</text>
</comment>
<keyword evidence="2" id="KW-1185">Reference proteome</keyword>
<proteinExistence type="predicted"/>
<reference evidence="1 2" key="1">
    <citation type="submission" date="2021-06" db="EMBL/GenBank/DDBJ databases">
        <title>Caerostris extrusa draft genome.</title>
        <authorList>
            <person name="Kono N."/>
            <person name="Arakawa K."/>
        </authorList>
    </citation>
    <scope>NUCLEOTIDE SEQUENCE [LARGE SCALE GENOMIC DNA]</scope>
</reference>
<sequence>MPTKNTYYLPQIKFTKASLGWKDFQMKEFPDAYLKSLLMNQQKSTLIERISTVQVCAKIAPRVVTSNKLSLGEAVLVDHSIQTSCTFP</sequence>
<evidence type="ECO:0000313" key="1">
    <source>
        <dbReference type="EMBL" id="GIY18721.1"/>
    </source>
</evidence>
<organism evidence="1 2">
    <name type="scientific">Caerostris extrusa</name>
    <name type="common">Bark spider</name>
    <name type="synonym">Caerostris bankana</name>
    <dbReference type="NCBI Taxonomy" id="172846"/>
    <lineage>
        <taxon>Eukaryota</taxon>
        <taxon>Metazoa</taxon>
        <taxon>Ecdysozoa</taxon>
        <taxon>Arthropoda</taxon>
        <taxon>Chelicerata</taxon>
        <taxon>Arachnida</taxon>
        <taxon>Araneae</taxon>
        <taxon>Araneomorphae</taxon>
        <taxon>Entelegynae</taxon>
        <taxon>Araneoidea</taxon>
        <taxon>Araneidae</taxon>
        <taxon>Caerostris</taxon>
    </lineage>
</organism>